<dbReference type="EMBL" id="FTPL01000001">
    <property type="protein sequence ID" value="SIT67218.1"/>
    <property type="molecule type" value="Genomic_DNA"/>
</dbReference>
<feature type="domain" description="Peptidase M16 C-terminal" evidence="4">
    <location>
        <begin position="165"/>
        <end position="339"/>
    </location>
</feature>
<accession>A0A1U7PHF0</accession>
<proteinExistence type="inferred from homology"/>
<feature type="domain" description="Peptidase M16 N-terminal" evidence="3">
    <location>
        <begin position="12"/>
        <end position="160"/>
    </location>
</feature>
<dbReference type="GO" id="GO:0004222">
    <property type="term" value="F:metalloendopeptidase activity"/>
    <property type="evidence" value="ECO:0007669"/>
    <property type="project" value="InterPro"/>
</dbReference>
<dbReference type="Proteomes" id="UP000187550">
    <property type="component" value="Unassembled WGS sequence"/>
</dbReference>
<dbReference type="PROSITE" id="PS00143">
    <property type="entry name" value="INSULINASE"/>
    <property type="match status" value="1"/>
</dbReference>
<dbReference type="SUPFAM" id="SSF63411">
    <property type="entry name" value="LuxS/MPP-like metallohydrolase"/>
    <property type="match status" value="2"/>
</dbReference>
<dbReference type="GO" id="GO:0006508">
    <property type="term" value="P:proteolysis"/>
    <property type="evidence" value="ECO:0007669"/>
    <property type="project" value="InterPro"/>
</dbReference>
<dbReference type="Pfam" id="PF05193">
    <property type="entry name" value="Peptidase_M16_C"/>
    <property type="match status" value="1"/>
</dbReference>
<dbReference type="InterPro" id="IPR011249">
    <property type="entry name" value="Metalloenz_LuxS/M16"/>
</dbReference>
<dbReference type="STRING" id="550447.SAMN05428946_0181"/>
<protein>
    <submittedName>
        <fullName evidence="5">Predicted Zn-dependent peptidase</fullName>
    </submittedName>
</protein>
<dbReference type="InterPro" id="IPR001431">
    <property type="entry name" value="Pept_M16_Zn_BS"/>
</dbReference>
<dbReference type="PANTHER" id="PTHR11851:SF49">
    <property type="entry name" value="MITOCHONDRIAL-PROCESSING PEPTIDASE SUBUNIT ALPHA"/>
    <property type="match status" value="1"/>
</dbReference>
<evidence type="ECO:0000313" key="5">
    <source>
        <dbReference type="EMBL" id="SIT67218.1"/>
    </source>
</evidence>
<sequence>MINKLTLPNGVRIVHETMPSVRSVSAGIWVRAGSRNERKDEAGLAHFIEHMLFKGTGRRSARDIAVAFDRTGGEVNAFTSKEETCYFMKVLDEHAADSLDVLADMFFHSTFEESEMTKEKSVILEEISMVEDDPDDSVHEQLMAAIYPGHPMGRPILGTKESVRSFSAEQARSFMSRHYRPENTVISLAGKIDEPLIEKAAELFGNWKPAGDRGADLVPPLFRSGSIKKKKEAEQAHLCLGFPGLEVVSPDIYGLIVLNSLLGGNMSSRLFQSLREDRGLAYSVYSYHSSYSDHGSITIYGGTSPDRLNEMQAAIDGEIRKLVEGGAAPAEIEDAISQMKGSLLLGLEDPDARMNRNGKTELFIGEHRTPEEVIGSFGKVDKDQIDRLARELLSGPHATAAILPS</sequence>
<gene>
    <name evidence="5" type="ORF">SAMN05428946_0181</name>
</gene>
<dbReference type="FunFam" id="3.30.830.10:FF:000008">
    <property type="entry name" value="Mitochondrial-processing peptidase subunit beta"/>
    <property type="match status" value="1"/>
</dbReference>
<dbReference type="GO" id="GO:0046872">
    <property type="term" value="F:metal ion binding"/>
    <property type="evidence" value="ECO:0007669"/>
    <property type="project" value="InterPro"/>
</dbReference>
<name>A0A1U7PHF0_9BACI</name>
<dbReference type="PANTHER" id="PTHR11851">
    <property type="entry name" value="METALLOPROTEASE"/>
    <property type="match status" value="1"/>
</dbReference>
<dbReference type="InterPro" id="IPR007863">
    <property type="entry name" value="Peptidase_M16_C"/>
</dbReference>
<dbReference type="InterPro" id="IPR050361">
    <property type="entry name" value="MPP/UQCRC_Complex"/>
</dbReference>
<dbReference type="Pfam" id="PF00675">
    <property type="entry name" value="Peptidase_M16"/>
    <property type="match status" value="1"/>
</dbReference>
<dbReference type="AlphaFoldDB" id="A0A1U7PHF0"/>
<dbReference type="OrthoDB" id="9811314at2"/>
<dbReference type="Gene3D" id="3.30.830.10">
    <property type="entry name" value="Metalloenzyme, LuxS/M16 peptidase-like"/>
    <property type="match status" value="2"/>
</dbReference>
<keyword evidence="6" id="KW-1185">Reference proteome</keyword>
<comment type="similarity">
    <text evidence="1 2">Belongs to the peptidase M16 family.</text>
</comment>
<organism evidence="5 6">
    <name type="scientific">Edaphobacillus lindanitolerans</name>
    <dbReference type="NCBI Taxonomy" id="550447"/>
    <lineage>
        <taxon>Bacteria</taxon>
        <taxon>Bacillati</taxon>
        <taxon>Bacillota</taxon>
        <taxon>Bacilli</taxon>
        <taxon>Bacillales</taxon>
        <taxon>Bacillaceae</taxon>
        <taxon>Edaphobacillus</taxon>
    </lineage>
</organism>
<evidence type="ECO:0000259" key="4">
    <source>
        <dbReference type="Pfam" id="PF05193"/>
    </source>
</evidence>
<evidence type="ECO:0000256" key="1">
    <source>
        <dbReference type="ARBA" id="ARBA00007261"/>
    </source>
</evidence>
<reference evidence="6" key="1">
    <citation type="submission" date="2017-01" db="EMBL/GenBank/DDBJ databases">
        <authorList>
            <person name="Varghese N."/>
            <person name="Submissions S."/>
        </authorList>
    </citation>
    <scope>NUCLEOTIDE SEQUENCE [LARGE SCALE GENOMIC DNA]</scope>
    <source>
        <strain evidence="6">MNA4</strain>
    </source>
</reference>
<evidence type="ECO:0000313" key="6">
    <source>
        <dbReference type="Proteomes" id="UP000187550"/>
    </source>
</evidence>
<dbReference type="InterPro" id="IPR011765">
    <property type="entry name" value="Pept_M16_N"/>
</dbReference>
<dbReference type="RefSeq" id="WP_076756495.1">
    <property type="nucleotide sequence ID" value="NZ_FTPL01000001.1"/>
</dbReference>
<evidence type="ECO:0000256" key="2">
    <source>
        <dbReference type="RuleBase" id="RU004447"/>
    </source>
</evidence>
<evidence type="ECO:0000259" key="3">
    <source>
        <dbReference type="Pfam" id="PF00675"/>
    </source>
</evidence>